<proteinExistence type="predicted"/>
<dbReference type="EMBL" id="CP163432">
    <property type="protein sequence ID" value="XDQ12582.1"/>
    <property type="molecule type" value="Genomic_DNA"/>
</dbReference>
<sequence>MAGREWAWQVAELRQRGGALAAFVAACGDDEERGREARELAGRLLASDPGDLDAAHEIVRTLADWADDLADHPYHPGVPRPDAADRLTRDHVKDVLRDRLTAPARDWLSGTKLSFDVCFFALRRLRRLDPQTREDVFYAYGRGTMALDLGNRAAAARELARLRELRELYEA</sequence>
<gene>
    <name evidence="1" type="ORF">AB5J55_24610</name>
</gene>
<dbReference type="AlphaFoldDB" id="A0AB39N441"/>
<evidence type="ECO:0000313" key="1">
    <source>
        <dbReference type="EMBL" id="XDQ12582.1"/>
    </source>
</evidence>
<organism evidence="1">
    <name type="scientific">Streptomyces sp. R11</name>
    <dbReference type="NCBI Taxonomy" id="3238625"/>
    <lineage>
        <taxon>Bacteria</taxon>
        <taxon>Bacillati</taxon>
        <taxon>Actinomycetota</taxon>
        <taxon>Actinomycetes</taxon>
        <taxon>Kitasatosporales</taxon>
        <taxon>Streptomycetaceae</taxon>
        <taxon>Streptomyces</taxon>
    </lineage>
</organism>
<protein>
    <submittedName>
        <fullName evidence="1">Uncharacterized protein</fullName>
    </submittedName>
</protein>
<dbReference type="RefSeq" id="WP_369272740.1">
    <property type="nucleotide sequence ID" value="NZ_CP163432.1"/>
</dbReference>
<reference evidence="1" key="1">
    <citation type="submission" date="2024-07" db="EMBL/GenBank/DDBJ databases">
        <authorList>
            <person name="Yu S.T."/>
        </authorList>
    </citation>
    <scope>NUCLEOTIDE SEQUENCE</scope>
    <source>
        <strain evidence="1">R11</strain>
    </source>
</reference>
<dbReference type="PROSITE" id="PS51257">
    <property type="entry name" value="PROKAR_LIPOPROTEIN"/>
    <property type="match status" value="1"/>
</dbReference>
<accession>A0AB39N441</accession>
<name>A0AB39N441_9ACTN</name>